<name>A0A3N4MIS2_9BACT</name>
<gene>
    <name evidence="1" type="ORF">EG028_07195</name>
</gene>
<accession>A0A3N4MIS2</accession>
<comment type="caution">
    <text evidence="1">The sequence shown here is derived from an EMBL/GenBank/DDBJ whole genome shotgun (WGS) entry which is preliminary data.</text>
</comment>
<keyword evidence="2" id="KW-1185">Reference proteome</keyword>
<dbReference type="OrthoDB" id="675118at2"/>
<dbReference type="RefSeq" id="WP_120514897.1">
    <property type="nucleotide sequence ID" value="NZ_QXZY01000002.1"/>
</dbReference>
<sequence length="142" mass="16208">MKLKPYMLVLLTVSLFACKKERIPKDQFPTQLTGTWKGQYGFYQSPAPGDTMFHQPDHFYTVIFEKDSTMTVYDGNEDAALKGVGRYGIRSRELTAEYHYIRGGSGSFSLRATLTEPGKLDGKWLIGLYEHTGGKFYLTRQF</sequence>
<dbReference type="PROSITE" id="PS51257">
    <property type="entry name" value="PROKAR_LIPOPROTEIN"/>
    <property type="match status" value="1"/>
</dbReference>
<evidence type="ECO:0008006" key="3">
    <source>
        <dbReference type="Google" id="ProtNLM"/>
    </source>
</evidence>
<organism evidence="1 2">
    <name type="scientific">Chitinophaga barathri</name>
    <dbReference type="NCBI Taxonomy" id="1647451"/>
    <lineage>
        <taxon>Bacteria</taxon>
        <taxon>Pseudomonadati</taxon>
        <taxon>Bacteroidota</taxon>
        <taxon>Chitinophagia</taxon>
        <taxon>Chitinophagales</taxon>
        <taxon>Chitinophagaceae</taxon>
        <taxon>Chitinophaga</taxon>
    </lineage>
</organism>
<proteinExistence type="predicted"/>
<dbReference type="AlphaFoldDB" id="A0A3N4MIS2"/>
<evidence type="ECO:0000313" key="2">
    <source>
        <dbReference type="Proteomes" id="UP000279089"/>
    </source>
</evidence>
<dbReference type="Proteomes" id="UP000279089">
    <property type="component" value="Unassembled WGS sequence"/>
</dbReference>
<evidence type="ECO:0000313" key="1">
    <source>
        <dbReference type="EMBL" id="RPD41936.1"/>
    </source>
</evidence>
<reference evidence="2" key="1">
    <citation type="submission" date="2018-11" db="EMBL/GenBank/DDBJ databases">
        <title>Chitinophaga lutea sp.nov., isolate from arsenic contaminated soil.</title>
        <authorList>
            <person name="Zong Y."/>
        </authorList>
    </citation>
    <scope>NUCLEOTIDE SEQUENCE [LARGE SCALE GENOMIC DNA]</scope>
    <source>
        <strain evidence="2">YLT18</strain>
    </source>
</reference>
<dbReference type="EMBL" id="RMBX01000003">
    <property type="protein sequence ID" value="RPD41936.1"/>
    <property type="molecule type" value="Genomic_DNA"/>
</dbReference>
<protein>
    <recommendedName>
        <fullName evidence="3">Lipocalin-like domain-containing protein</fullName>
    </recommendedName>
</protein>